<sequence length="79" mass="8592">MQRCALSTTSSDGFHSSGDGVGRVGNDGDEAEHDWDEQLEAFCSYIVFNCGSTEGMYKIIRHAIGEALSFTAALRDQKT</sequence>
<protein>
    <submittedName>
        <fullName evidence="2">Uncharacterized protein</fullName>
    </submittedName>
</protein>
<proteinExistence type="predicted"/>
<organism evidence="2 3">
    <name type="scientific">Eleusine coracana subsp. coracana</name>
    <dbReference type="NCBI Taxonomy" id="191504"/>
    <lineage>
        <taxon>Eukaryota</taxon>
        <taxon>Viridiplantae</taxon>
        <taxon>Streptophyta</taxon>
        <taxon>Embryophyta</taxon>
        <taxon>Tracheophyta</taxon>
        <taxon>Spermatophyta</taxon>
        <taxon>Magnoliopsida</taxon>
        <taxon>Liliopsida</taxon>
        <taxon>Poales</taxon>
        <taxon>Poaceae</taxon>
        <taxon>PACMAD clade</taxon>
        <taxon>Chloridoideae</taxon>
        <taxon>Cynodonteae</taxon>
        <taxon>Eleusininae</taxon>
        <taxon>Eleusine</taxon>
    </lineage>
</organism>
<dbReference type="Proteomes" id="UP001054889">
    <property type="component" value="Unassembled WGS sequence"/>
</dbReference>
<evidence type="ECO:0000313" key="3">
    <source>
        <dbReference type="Proteomes" id="UP001054889"/>
    </source>
</evidence>
<reference evidence="2" key="2">
    <citation type="submission" date="2021-12" db="EMBL/GenBank/DDBJ databases">
        <title>Resequencing data analysis of finger millet.</title>
        <authorList>
            <person name="Hatakeyama M."/>
            <person name="Aluri S."/>
            <person name="Balachadran M.T."/>
            <person name="Sivarajan S.R."/>
            <person name="Poveda L."/>
            <person name="Shimizu-Inatsugi R."/>
            <person name="Schlapbach R."/>
            <person name="Sreeman S.M."/>
            <person name="Shimizu K.K."/>
        </authorList>
    </citation>
    <scope>NUCLEOTIDE SEQUENCE</scope>
</reference>
<reference evidence="2" key="1">
    <citation type="journal article" date="2018" name="DNA Res.">
        <title>Multiple hybrid de novo genome assembly of finger millet, an orphan allotetraploid crop.</title>
        <authorList>
            <person name="Hatakeyama M."/>
            <person name="Aluri S."/>
            <person name="Balachadran M.T."/>
            <person name="Sivarajan S.R."/>
            <person name="Patrignani A."/>
            <person name="Gruter S."/>
            <person name="Poveda L."/>
            <person name="Shimizu-Inatsugi R."/>
            <person name="Baeten J."/>
            <person name="Francoijs K.J."/>
            <person name="Nataraja K.N."/>
            <person name="Reddy Y.A.N."/>
            <person name="Phadnis S."/>
            <person name="Ravikumar R.L."/>
            <person name="Schlapbach R."/>
            <person name="Sreeman S.M."/>
            <person name="Shimizu K.K."/>
        </authorList>
    </citation>
    <scope>NUCLEOTIDE SEQUENCE</scope>
</reference>
<feature type="compositionally biased region" description="Polar residues" evidence="1">
    <location>
        <begin position="1"/>
        <end position="14"/>
    </location>
</feature>
<evidence type="ECO:0000256" key="1">
    <source>
        <dbReference type="SAM" id="MobiDB-lite"/>
    </source>
</evidence>
<keyword evidence="3" id="KW-1185">Reference proteome</keyword>
<feature type="region of interest" description="Disordered" evidence="1">
    <location>
        <begin position="1"/>
        <end position="31"/>
    </location>
</feature>
<accession>A0AAV5FCC6</accession>
<dbReference type="AlphaFoldDB" id="A0AAV5FCC6"/>
<comment type="caution">
    <text evidence="2">The sequence shown here is derived from an EMBL/GenBank/DDBJ whole genome shotgun (WGS) entry which is preliminary data.</text>
</comment>
<name>A0AAV5FCC6_ELECO</name>
<gene>
    <name evidence="2" type="primary">gb21143</name>
    <name evidence="2" type="ORF">PR202_gb21143</name>
</gene>
<dbReference type="EMBL" id="BQKI01000084">
    <property type="protein sequence ID" value="GJN32627.1"/>
    <property type="molecule type" value="Genomic_DNA"/>
</dbReference>
<evidence type="ECO:0000313" key="2">
    <source>
        <dbReference type="EMBL" id="GJN32627.1"/>
    </source>
</evidence>